<evidence type="ECO:0000313" key="3">
    <source>
        <dbReference type="Proteomes" id="UP000491181"/>
    </source>
</evidence>
<evidence type="ECO:0000313" key="2">
    <source>
        <dbReference type="EMBL" id="GFH88646.1"/>
    </source>
</evidence>
<reference evidence="2 3" key="1">
    <citation type="journal article" date="2020" name="Microbiome">
        <title>Single-cell genomics of uncultured bacteria reveals dietary fiber responders in the mouse gut microbiota.</title>
        <authorList>
            <person name="Chijiiwa R."/>
            <person name="Hosokawa M."/>
            <person name="Kogawa M."/>
            <person name="Nishikawa Y."/>
            <person name="Ide K."/>
            <person name="Sakanashi C."/>
            <person name="Takahashi K."/>
            <person name="Takeyama H."/>
        </authorList>
    </citation>
    <scope>NUCLEOTIDE SEQUENCE [LARGE SCALE GENOMIC DNA]</scope>
    <source>
        <strain evidence="2">IMSAGC_001</strain>
    </source>
</reference>
<proteinExistence type="predicted"/>
<gene>
    <name evidence="2" type="ORF">IMSAGC001_04090</name>
</gene>
<keyword evidence="1" id="KW-0812">Transmembrane</keyword>
<protein>
    <submittedName>
        <fullName evidence="2">Uncharacterized protein</fullName>
    </submittedName>
</protein>
<comment type="caution">
    <text evidence="2">The sequence shown here is derived from an EMBL/GenBank/DDBJ whole genome shotgun (WGS) entry which is preliminary data.</text>
</comment>
<dbReference type="AlphaFoldDB" id="A0A7J0A8Y9"/>
<dbReference type="EMBL" id="BLLS01000278">
    <property type="protein sequence ID" value="GFH88646.1"/>
    <property type="molecule type" value="Genomic_DNA"/>
</dbReference>
<evidence type="ECO:0000256" key="1">
    <source>
        <dbReference type="SAM" id="Phobius"/>
    </source>
</evidence>
<feature type="transmembrane region" description="Helical" evidence="1">
    <location>
        <begin position="143"/>
        <end position="162"/>
    </location>
</feature>
<dbReference type="Proteomes" id="UP000491181">
    <property type="component" value="Unassembled WGS sequence"/>
</dbReference>
<sequence length="192" mass="20744">MSFGEPVFIIREVIEVGTFHSGILHTAFLVQAACFVGNGIRPVGTGFISQCSGDEAGVFRVEETVEVGLQTSGDAFGDGVCRVVHTAVRQFTYTRFAGLGDVFCFAVFQNGYVIGVFAEPYRLRGRATAVGTSCREINHVKQIVLHFSACVECVAGIITGGILHFVQYVVVVLIVGLFIFTHAVAVFLMIEQ</sequence>
<keyword evidence="1" id="KW-0472">Membrane</keyword>
<organism evidence="2 3">
    <name type="scientific">Bacteroides acidifaciens</name>
    <dbReference type="NCBI Taxonomy" id="85831"/>
    <lineage>
        <taxon>Bacteria</taxon>
        <taxon>Pseudomonadati</taxon>
        <taxon>Bacteroidota</taxon>
        <taxon>Bacteroidia</taxon>
        <taxon>Bacteroidales</taxon>
        <taxon>Bacteroidaceae</taxon>
        <taxon>Bacteroides</taxon>
    </lineage>
</organism>
<name>A0A7J0A8Y9_9BACE</name>
<accession>A0A7J0A8Y9</accession>
<feature type="transmembrane region" description="Helical" evidence="1">
    <location>
        <begin position="168"/>
        <end position="190"/>
    </location>
</feature>
<keyword evidence="1" id="KW-1133">Transmembrane helix</keyword>